<evidence type="ECO:0000313" key="2">
    <source>
        <dbReference type="Proteomes" id="UP001142325"/>
    </source>
</evidence>
<accession>A0A9W6M833</accession>
<dbReference type="Proteomes" id="UP001142325">
    <property type="component" value="Unassembled WGS sequence"/>
</dbReference>
<proteinExistence type="predicted"/>
<dbReference type="RefSeq" id="WP_204938745.1">
    <property type="nucleotide sequence ID" value="NZ_BAAAUM010000001.1"/>
</dbReference>
<dbReference type="Pfam" id="PF13459">
    <property type="entry name" value="Fer4_15"/>
    <property type="match status" value="1"/>
</dbReference>
<reference evidence="1" key="2">
    <citation type="submission" date="2023-01" db="EMBL/GenBank/DDBJ databases">
        <authorList>
            <person name="Sun Q."/>
            <person name="Evtushenko L."/>
        </authorList>
    </citation>
    <scope>NUCLEOTIDE SEQUENCE</scope>
    <source>
        <strain evidence="1">VKM Ac-1958</strain>
    </source>
</reference>
<gene>
    <name evidence="1" type="ORF">GCM10017596_08020</name>
</gene>
<protein>
    <recommendedName>
        <fullName evidence="3">Ferredoxin</fullName>
    </recommendedName>
</protein>
<evidence type="ECO:0000313" key="1">
    <source>
        <dbReference type="EMBL" id="GLK01087.1"/>
    </source>
</evidence>
<evidence type="ECO:0008006" key="3">
    <source>
        <dbReference type="Google" id="ProtNLM"/>
    </source>
</evidence>
<keyword evidence="2" id="KW-1185">Reference proteome</keyword>
<dbReference type="Gene3D" id="3.30.70.20">
    <property type="match status" value="1"/>
</dbReference>
<organism evidence="1 2">
    <name type="scientific">Microbacterium keratanolyticum</name>
    <dbReference type="NCBI Taxonomy" id="67574"/>
    <lineage>
        <taxon>Bacteria</taxon>
        <taxon>Bacillati</taxon>
        <taxon>Actinomycetota</taxon>
        <taxon>Actinomycetes</taxon>
        <taxon>Micrococcales</taxon>
        <taxon>Microbacteriaceae</taxon>
        <taxon>Microbacterium</taxon>
    </lineage>
</organism>
<dbReference type="AlphaFoldDB" id="A0A9W6M833"/>
<name>A0A9W6M833_9MICO</name>
<sequence length="75" mass="7885">MGSDIEVFPLTIDQTRCEAYGFCTEAAPALLELDDEGYLHALAHPVTAQAIADAEAAVRVCPVAALRLEAVAVAE</sequence>
<dbReference type="EMBL" id="BSET01000001">
    <property type="protein sequence ID" value="GLK01087.1"/>
    <property type="molecule type" value="Genomic_DNA"/>
</dbReference>
<comment type="caution">
    <text evidence="1">The sequence shown here is derived from an EMBL/GenBank/DDBJ whole genome shotgun (WGS) entry which is preliminary data.</text>
</comment>
<dbReference type="SUPFAM" id="SSF54862">
    <property type="entry name" value="4Fe-4S ferredoxins"/>
    <property type="match status" value="1"/>
</dbReference>
<reference evidence="1" key="1">
    <citation type="journal article" date="2014" name="Int. J. Syst. Evol. Microbiol.">
        <title>Complete genome sequence of Corynebacterium casei LMG S-19264T (=DSM 44701T), isolated from a smear-ripened cheese.</title>
        <authorList>
            <consortium name="US DOE Joint Genome Institute (JGI-PGF)"/>
            <person name="Walter F."/>
            <person name="Albersmeier A."/>
            <person name="Kalinowski J."/>
            <person name="Ruckert C."/>
        </authorList>
    </citation>
    <scope>NUCLEOTIDE SEQUENCE</scope>
    <source>
        <strain evidence="1">VKM Ac-1958</strain>
    </source>
</reference>